<sequence>MYQRRDAFMLLGLLICITLLTEAIVEGNVVFNVQHKFGGLRRATLGDLKAHDMLRHGRSLASVDMPVGGDAKFTAAGLYYTQMAIGTPTKDFHLQIDTGSNLMWVNSAGCEECPKKSQLGFDHAFFDEKASSTSKPVTCDQQFCAIAHNGPYTNCTPNAACEYVTTYADGSQIGGYFVKDSIRFDQLSADFKTKSLVANISFGCSSKKGKSAETSTDSVDGIIGFGQDNSSVISQLSMSTKISKVFSHCFDGKNGGGIFAIGDVSDPAVKNMSALVPNTPHYTITMMTINVGGKEFELNKGFFGIGSGIDTVIDSGATLAFFPEAIYKELIEKIMDAHDDVKTYTYEQQFTCFPYKGDVSKDFPLVTFNFEDSLTIKVYASEYLIQIKNGDWCLGWQMNNMKPNNEGDTILLGDLALANKLVTYNLEKQAIGVTEHDCTKGIKIKDVETGAGYELKGANISPPSSSASKQHGLNLVVTLSFIISAMLYHFTV</sequence>
<dbReference type="PROSITE" id="PS51767">
    <property type="entry name" value="PEPTIDASE_A1"/>
    <property type="match status" value="1"/>
</dbReference>
<keyword evidence="4" id="KW-0378">Hydrolase</keyword>
<keyword evidence="2 9" id="KW-0645">Protease</keyword>
<dbReference type="PRINTS" id="PR00792">
    <property type="entry name" value="PEPSIN"/>
</dbReference>
<evidence type="ECO:0000256" key="7">
    <source>
        <dbReference type="SAM" id="SignalP"/>
    </source>
</evidence>
<evidence type="ECO:0000256" key="3">
    <source>
        <dbReference type="ARBA" id="ARBA00022750"/>
    </source>
</evidence>
<dbReference type="PANTHER" id="PTHR13683:SF768">
    <property type="entry name" value="EUKARYOTIC ASPARTYL PROTEASE FAMILY PROTEIN"/>
    <property type="match status" value="1"/>
</dbReference>
<evidence type="ECO:0000313" key="9">
    <source>
        <dbReference type="EMBL" id="GAA0184583.1"/>
    </source>
</evidence>
<dbReference type="InterPro" id="IPR032799">
    <property type="entry name" value="TAXi_C"/>
</dbReference>
<protein>
    <submittedName>
        <fullName evidence="9">Aspartic protease</fullName>
    </submittedName>
</protein>
<dbReference type="Proteomes" id="UP001454036">
    <property type="component" value="Unassembled WGS sequence"/>
</dbReference>
<dbReference type="Gene3D" id="2.40.70.10">
    <property type="entry name" value="Acid Proteases"/>
    <property type="match status" value="2"/>
</dbReference>
<dbReference type="SUPFAM" id="SSF50630">
    <property type="entry name" value="Acid proteases"/>
    <property type="match status" value="1"/>
</dbReference>
<keyword evidence="3" id="KW-0064">Aspartyl protease</keyword>
<dbReference type="InterPro" id="IPR021109">
    <property type="entry name" value="Peptidase_aspartic_dom_sf"/>
</dbReference>
<evidence type="ECO:0000313" key="10">
    <source>
        <dbReference type="Proteomes" id="UP001454036"/>
    </source>
</evidence>
<evidence type="ECO:0000256" key="2">
    <source>
        <dbReference type="ARBA" id="ARBA00022670"/>
    </source>
</evidence>
<keyword evidence="10" id="KW-1185">Reference proteome</keyword>
<evidence type="ECO:0000256" key="1">
    <source>
        <dbReference type="ARBA" id="ARBA00007447"/>
    </source>
</evidence>
<dbReference type="InterPro" id="IPR032861">
    <property type="entry name" value="TAXi_N"/>
</dbReference>
<keyword evidence="5" id="KW-0325">Glycoprotein</keyword>
<dbReference type="CDD" id="cd05476">
    <property type="entry name" value="pepsin_A_like_plant"/>
    <property type="match status" value="1"/>
</dbReference>
<dbReference type="EMBL" id="BAABME010012003">
    <property type="protein sequence ID" value="GAA0184583.1"/>
    <property type="molecule type" value="Genomic_DNA"/>
</dbReference>
<feature type="active site" evidence="6">
    <location>
        <position position="314"/>
    </location>
</feature>
<dbReference type="GO" id="GO:0006508">
    <property type="term" value="P:proteolysis"/>
    <property type="evidence" value="ECO:0007669"/>
    <property type="project" value="UniProtKB-KW"/>
</dbReference>
<accession>A0AAV3RU38</accession>
<dbReference type="Pfam" id="PF14541">
    <property type="entry name" value="TAXi_C"/>
    <property type="match status" value="1"/>
</dbReference>
<evidence type="ECO:0000256" key="6">
    <source>
        <dbReference type="PIRSR" id="PIRSR601461-1"/>
    </source>
</evidence>
<comment type="similarity">
    <text evidence="1">Belongs to the peptidase A1 family.</text>
</comment>
<dbReference type="PANTHER" id="PTHR13683">
    <property type="entry name" value="ASPARTYL PROTEASES"/>
    <property type="match status" value="1"/>
</dbReference>
<name>A0AAV3RU38_LITER</name>
<evidence type="ECO:0000259" key="8">
    <source>
        <dbReference type="PROSITE" id="PS51767"/>
    </source>
</evidence>
<dbReference type="InterPro" id="IPR033121">
    <property type="entry name" value="PEPTIDASE_A1"/>
</dbReference>
<keyword evidence="7" id="KW-0732">Signal</keyword>
<gene>
    <name evidence="9" type="ORF">LIER_31871</name>
</gene>
<feature type="domain" description="Peptidase A1" evidence="8">
    <location>
        <begin position="79"/>
        <end position="434"/>
    </location>
</feature>
<dbReference type="AlphaFoldDB" id="A0AAV3RU38"/>
<dbReference type="Pfam" id="PF14543">
    <property type="entry name" value="TAXi_N"/>
    <property type="match status" value="1"/>
</dbReference>
<comment type="caution">
    <text evidence="9">The sequence shown here is derived from an EMBL/GenBank/DDBJ whole genome shotgun (WGS) entry which is preliminary data.</text>
</comment>
<organism evidence="9 10">
    <name type="scientific">Lithospermum erythrorhizon</name>
    <name type="common">Purple gromwell</name>
    <name type="synonym">Lithospermum officinale var. erythrorhizon</name>
    <dbReference type="NCBI Taxonomy" id="34254"/>
    <lineage>
        <taxon>Eukaryota</taxon>
        <taxon>Viridiplantae</taxon>
        <taxon>Streptophyta</taxon>
        <taxon>Embryophyta</taxon>
        <taxon>Tracheophyta</taxon>
        <taxon>Spermatophyta</taxon>
        <taxon>Magnoliopsida</taxon>
        <taxon>eudicotyledons</taxon>
        <taxon>Gunneridae</taxon>
        <taxon>Pentapetalae</taxon>
        <taxon>asterids</taxon>
        <taxon>lamiids</taxon>
        <taxon>Boraginales</taxon>
        <taxon>Boraginaceae</taxon>
        <taxon>Boraginoideae</taxon>
        <taxon>Lithospermeae</taxon>
        <taxon>Lithospermum</taxon>
    </lineage>
</organism>
<evidence type="ECO:0000256" key="5">
    <source>
        <dbReference type="ARBA" id="ARBA00023180"/>
    </source>
</evidence>
<feature type="signal peptide" evidence="7">
    <location>
        <begin position="1"/>
        <end position="23"/>
    </location>
</feature>
<evidence type="ECO:0000256" key="4">
    <source>
        <dbReference type="ARBA" id="ARBA00022801"/>
    </source>
</evidence>
<reference evidence="9 10" key="1">
    <citation type="submission" date="2024-01" db="EMBL/GenBank/DDBJ databases">
        <title>The complete chloroplast genome sequence of Lithospermum erythrorhizon: insights into the phylogenetic relationship among Boraginaceae species and the maternal lineages of purple gromwells.</title>
        <authorList>
            <person name="Okada T."/>
            <person name="Watanabe K."/>
        </authorList>
    </citation>
    <scope>NUCLEOTIDE SEQUENCE [LARGE SCALE GENOMIC DNA]</scope>
</reference>
<dbReference type="InterPro" id="IPR001461">
    <property type="entry name" value="Aspartic_peptidase_A1"/>
</dbReference>
<dbReference type="InterPro" id="IPR034161">
    <property type="entry name" value="Pepsin-like_plant"/>
</dbReference>
<proteinExistence type="inferred from homology"/>
<dbReference type="GO" id="GO:0004190">
    <property type="term" value="F:aspartic-type endopeptidase activity"/>
    <property type="evidence" value="ECO:0007669"/>
    <property type="project" value="UniProtKB-KW"/>
</dbReference>
<feature type="chain" id="PRO_5043528454" evidence="7">
    <location>
        <begin position="24"/>
        <end position="492"/>
    </location>
</feature>
<feature type="active site" evidence="6">
    <location>
        <position position="97"/>
    </location>
</feature>